<dbReference type="Proteomes" id="UP001152888">
    <property type="component" value="Unassembled WGS sequence"/>
</dbReference>
<reference evidence="1" key="1">
    <citation type="submission" date="2022-03" db="EMBL/GenBank/DDBJ databases">
        <authorList>
            <person name="Sayadi A."/>
        </authorList>
    </citation>
    <scope>NUCLEOTIDE SEQUENCE</scope>
</reference>
<organism evidence="1 2">
    <name type="scientific">Acanthoscelides obtectus</name>
    <name type="common">Bean weevil</name>
    <name type="synonym">Bruchus obtectus</name>
    <dbReference type="NCBI Taxonomy" id="200917"/>
    <lineage>
        <taxon>Eukaryota</taxon>
        <taxon>Metazoa</taxon>
        <taxon>Ecdysozoa</taxon>
        <taxon>Arthropoda</taxon>
        <taxon>Hexapoda</taxon>
        <taxon>Insecta</taxon>
        <taxon>Pterygota</taxon>
        <taxon>Neoptera</taxon>
        <taxon>Endopterygota</taxon>
        <taxon>Coleoptera</taxon>
        <taxon>Polyphaga</taxon>
        <taxon>Cucujiformia</taxon>
        <taxon>Chrysomeloidea</taxon>
        <taxon>Chrysomelidae</taxon>
        <taxon>Bruchinae</taxon>
        <taxon>Bruchini</taxon>
        <taxon>Acanthoscelides</taxon>
    </lineage>
</organism>
<accession>A0A9P0PF85</accession>
<gene>
    <name evidence="1" type="ORF">ACAOBT_LOCUS14608</name>
</gene>
<sequence>MRASGFCRKLRMTTAGSFACSGKRTCPIIRSLLLQDEIFTR</sequence>
<name>A0A9P0PF85_ACAOB</name>
<keyword evidence="2" id="KW-1185">Reference proteome</keyword>
<dbReference type="EMBL" id="CAKOFQ010006911">
    <property type="protein sequence ID" value="CAH1981670.1"/>
    <property type="molecule type" value="Genomic_DNA"/>
</dbReference>
<protein>
    <submittedName>
        <fullName evidence="1">Uncharacterized protein</fullName>
    </submittedName>
</protein>
<proteinExistence type="predicted"/>
<dbReference type="AlphaFoldDB" id="A0A9P0PF85"/>
<comment type="caution">
    <text evidence="1">The sequence shown here is derived from an EMBL/GenBank/DDBJ whole genome shotgun (WGS) entry which is preliminary data.</text>
</comment>
<evidence type="ECO:0000313" key="1">
    <source>
        <dbReference type="EMBL" id="CAH1981670.1"/>
    </source>
</evidence>
<evidence type="ECO:0000313" key="2">
    <source>
        <dbReference type="Proteomes" id="UP001152888"/>
    </source>
</evidence>